<name>A0A2I1HRU2_9GLOM</name>
<gene>
    <name evidence="1" type="ORF">RhiirA4_486817</name>
</gene>
<evidence type="ECO:0000313" key="1">
    <source>
        <dbReference type="EMBL" id="PKY61608.1"/>
    </source>
</evidence>
<keyword evidence="2" id="KW-1185">Reference proteome</keyword>
<evidence type="ECO:0000313" key="2">
    <source>
        <dbReference type="Proteomes" id="UP000234323"/>
    </source>
</evidence>
<dbReference type="Proteomes" id="UP000234323">
    <property type="component" value="Unassembled WGS sequence"/>
</dbReference>
<dbReference type="EMBL" id="LLXI01005592">
    <property type="protein sequence ID" value="PKY61608.1"/>
    <property type="molecule type" value="Genomic_DNA"/>
</dbReference>
<dbReference type="AlphaFoldDB" id="A0A2I1HRU2"/>
<organism evidence="1 2">
    <name type="scientific">Rhizophagus irregularis</name>
    <dbReference type="NCBI Taxonomy" id="588596"/>
    <lineage>
        <taxon>Eukaryota</taxon>
        <taxon>Fungi</taxon>
        <taxon>Fungi incertae sedis</taxon>
        <taxon>Mucoromycota</taxon>
        <taxon>Glomeromycotina</taxon>
        <taxon>Glomeromycetes</taxon>
        <taxon>Glomerales</taxon>
        <taxon>Glomeraceae</taxon>
        <taxon>Rhizophagus</taxon>
    </lineage>
</organism>
<reference evidence="1 2" key="1">
    <citation type="submission" date="2015-10" db="EMBL/GenBank/DDBJ databases">
        <title>Genome analyses suggest a sexual origin of heterokaryosis in a supposedly ancient asexual fungus.</title>
        <authorList>
            <person name="Ropars J."/>
            <person name="Sedzielewska K."/>
            <person name="Noel J."/>
            <person name="Charron P."/>
            <person name="Farinelli L."/>
            <person name="Marton T."/>
            <person name="Kruger M."/>
            <person name="Pelin A."/>
            <person name="Brachmann A."/>
            <person name="Corradi N."/>
        </authorList>
    </citation>
    <scope>NUCLEOTIDE SEQUENCE [LARGE SCALE GENOMIC DNA]</scope>
    <source>
        <strain evidence="1 2">A4</strain>
    </source>
</reference>
<protein>
    <submittedName>
        <fullName evidence="1">Uncharacterized protein</fullName>
    </submittedName>
</protein>
<proteinExistence type="predicted"/>
<comment type="caution">
    <text evidence="1">The sequence shown here is derived from an EMBL/GenBank/DDBJ whole genome shotgun (WGS) entry which is preliminary data.</text>
</comment>
<accession>A0A2I1HRU2</accession>
<sequence>MTDEHEYQSCDLEPWNINAKTIHGRFLNNDRRFLLLIGQNSIQLWKSKSINFMDFNNFENFENSNLVYILISDKIKPETKTKFLIENDMTTVIIHACKSLVYLYNHKHVRSIEKHQKYPDNWKLMEVQYPLMSYLIYSRSFSLIKYILFGANGQTTEKLHKPQNNYASYPYYNELELCNDLELNDSYLKSANDLTLALKFHQG</sequence>